<evidence type="ECO:0000259" key="5">
    <source>
        <dbReference type="PROSITE" id="PS50966"/>
    </source>
</evidence>
<gene>
    <name evidence="6" type="ORF">FSB_LOCUS8253</name>
</gene>
<dbReference type="GO" id="GO:0008270">
    <property type="term" value="F:zinc ion binding"/>
    <property type="evidence" value="ECO:0007669"/>
    <property type="project" value="UniProtKB-KW"/>
</dbReference>
<protein>
    <recommendedName>
        <fullName evidence="5">SWIM-type domain-containing protein</fullName>
    </recommendedName>
</protein>
<keyword evidence="2 4" id="KW-0863">Zinc-finger</keyword>
<keyword evidence="1" id="KW-0479">Metal-binding</keyword>
<dbReference type="InterPro" id="IPR006564">
    <property type="entry name" value="Znf_PMZ"/>
</dbReference>
<keyword evidence="3" id="KW-0862">Zinc</keyword>
<dbReference type="Pfam" id="PF04434">
    <property type="entry name" value="SWIM"/>
    <property type="match status" value="1"/>
</dbReference>
<feature type="domain" description="SWIM-type" evidence="5">
    <location>
        <begin position="390"/>
        <end position="426"/>
    </location>
</feature>
<proteinExistence type="predicted"/>
<dbReference type="InterPro" id="IPR018289">
    <property type="entry name" value="MULE_transposase_dom"/>
</dbReference>
<dbReference type="InterPro" id="IPR007527">
    <property type="entry name" value="Znf_SWIM"/>
</dbReference>
<evidence type="ECO:0000256" key="1">
    <source>
        <dbReference type="ARBA" id="ARBA00022723"/>
    </source>
</evidence>
<dbReference type="PROSITE" id="PS50966">
    <property type="entry name" value="ZF_SWIM"/>
    <property type="match status" value="1"/>
</dbReference>
<dbReference type="Pfam" id="PF10551">
    <property type="entry name" value="MULE"/>
    <property type="match status" value="1"/>
</dbReference>
<evidence type="ECO:0000256" key="2">
    <source>
        <dbReference type="ARBA" id="ARBA00022771"/>
    </source>
</evidence>
<dbReference type="SMART" id="SM00575">
    <property type="entry name" value="ZnF_PMZ"/>
    <property type="match status" value="1"/>
</dbReference>
<organism evidence="6">
    <name type="scientific">Fagus sylvatica</name>
    <name type="common">Beechnut</name>
    <dbReference type="NCBI Taxonomy" id="28930"/>
    <lineage>
        <taxon>Eukaryota</taxon>
        <taxon>Viridiplantae</taxon>
        <taxon>Streptophyta</taxon>
        <taxon>Embryophyta</taxon>
        <taxon>Tracheophyta</taxon>
        <taxon>Spermatophyta</taxon>
        <taxon>Magnoliopsida</taxon>
        <taxon>eudicotyledons</taxon>
        <taxon>Gunneridae</taxon>
        <taxon>Pentapetalae</taxon>
        <taxon>rosids</taxon>
        <taxon>fabids</taxon>
        <taxon>Fagales</taxon>
        <taxon>Fagaceae</taxon>
        <taxon>Fagus</taxon>
    </lineage>
</organism>
<sequence length="502" mass="58148">MSEVHAGLIDLASSSGIKPKAAHELMSREAGGRANLGYTDRDQQNYLRTRRQRKLMYGEAGCLLRYFQQQLNKNPSFHYAVQLDSEEQITNIFWAGARMLIDYANFGDVMTFDTTYGTNKALRPLGVFTGFNHHRGVVVFGAALLYDETAESFKWLFESFLDAHVDKKPKTIFTDQDPAMAKALNEVMPDTWHGLCTWHIMQNGIKHLGNLMKDGSSLLQVFKTCMFEYEDENEFEKSWEEMINKYVALDLSWLDGIYKLKKKWAKCYMKNTFTLGVRSTQLSESLNGDLKAYLKSDLDIVQFFEHFERVVEQKRQKELEAEFNARQKFPKLSLKNSPLLQQAVQMYTPAIFKIFQDQYDLASAAMIKNRRDDLLVHTYTVVLLNEDGEYIVSFDSVEKTISCSCRKFETVGILCCHALKVFDLLDIKTIPDIYILKRWRREAKSGYILENTTSVKEDVNLTVTQRYRRLCPKLVRLASRAVDTEETSALLERMIEEYEKKN</sequence>
<reference evidence="6" key="1">
    <citation type="submission" date="2018-02" db="EMBL/GenBank/DDBJ databases">
        <authorList>
            <person name="Cohen D.B."/>
            <person name="Kent A.D."/>
        </authorList>
    </citation>
    <scope>NUCLEOTIDE SEQUENCE</scope>
</reference>
<evidence type="ECO:0000313" key="6">
    <source>
        <dbReference type="EMBL" id="SPC80371.1"/>
    </source>
</evidence>
<accession>A0A2N9F0F8</accession>
<dbReference type="AlphaFoldDB" id="A0A2N9F0F8"/>
<dbReference type="PANTHER" id="PTHR47718">
    <property type="entry name" value="OS01G0519700 PROTEIN"/>
    <property type="match status" value="1"/>
</dbReference>
<evidence type="ECO:0000256" key="3">
    <source>
        <dbReference type="ARBA" id="ARBA00022833"/>
    </source>
</evidence>
<dbReference type="EMBL" id="OIVN01000446">
    <property type="protein sequence ID" value="SPC80371.1"/>
    <property type="molecule type" value="Genomic_DNA"/>
</dbReference>
<dbReference type="PANTHER" id="PTHR47718:SF2">
    <property type="entry name" value="PROTEIN FAR1-RELATED SEQUENCE 5-LIKE"/>
    <property type="match status" value="1"/>
</dbReference>
<evidence type="ECO:0000256" key="4">
    <source>
        <dbReference type="PROSITE-ProRule" id="PRU00325"/>
    </source>
</evidence>
<name>A0A2N9F0F8_FAGSY</name>